<dbReference type="RefSeq" id="WP_208147774.1">
    <property type="nucleotide sequence ID" value="NZ_AP024613.1"/>
</dbReference>
<dbReference type="InterPro" id="IPR013785">
    <property type="entry name" value="Aldolase_TIM"/>
</dbReference>
<proteinExistence type="predicted"/>
<dbReference type="AlphaFoldDB" id="A0AAD1KCM6"/>
<dbReference type="GO" id="GO:0016491">
    <property type="term" value="F:oxidoreductase activity"/>
    <property type="evidence" value="ECO:0007669"/>
    <property type="project" value="UniProtKB-KW"/>
</dbReference>
<dbReference type="InterPro" id="IPR051799">
    <property type="entry name" value="NADH_flavin_oxidoreductase"/>
</dbReference>
<sequence>MSASLKHEFLFGNAGVSLKNRAVLAPLTHNMSAANGDPSQAELQWLQLCIQGGFGMLITPATQVLPGGRCWSGQPALMTEAQQQSWLPVASSAEANQAKVLVQLHHGGLRALPELNAEGPKGPSAIAQGTRYPSGVAQLQDEEIRQLIQAFINSAERAYAAGLHGVELHAAHHFLLCNFLNPEVNRREDIWGGSSRNRARIIIEIIRGIRQRLPRSFLIGVRLSPESYANVSGIRLANQLEVANLLAEEALDYLHFSMGNSFKQANEDKQAGPLLTQIRQGYHGHVPLMFAGAITDIHTAERAFNLGAELVAIGSAAIGNPDWLKRSLSGAPLKQAPFSREHLLKLGFTEQALEYLTKLPALTEQAGEN</sequence>
<gene>
    <name evidence="4" type="ORF">TUM17379_36630</name>
</gene>
<dbReference type="SUPFAM" id="SSF51395">
    <property type="entry name" value="FMN-linked oxidoreductases"/>
    <property type="match status" value="1"/>
</dbReference>
<dbReference type="PANTHER" id="PTHR43656">
    <property type="entry name" value="BINDING OXIDOREDUCTASE, PUTATIVE (AFU_ORTHOLOGUE AFUA_2G08260)-RELATED"/>
    <property type="match status" value="1"/>
</dbReference>
<name>A0AAD1KCM6_9GAMM</name>
<evidence type="ECO:0000313" key="5">
    <source>
        <dbReference type="Proteomes" id="UP000825078"/>
    </source>
</evidence>
<protein>
    <submittedName>
        <fullName evidence="4">NADH-dependent flavin oxidoreductase</fullName>
    </submittedName>
</protein>
<dbReference type="Gene3D" id="3.20.20.70">
    <property type="entry name" value="Aldolase class I"/>
    <property type="match status" value="1"/>
</dbReference>
<evidence type="ECO:0000259" key="3">
    <source>
        <dbReference type="Pfam" id="PF00724"/>
    </source>
</evidence>
<evidence type="ECO:0000313" key="4">
    <source>
        <dbReference type="EMBL" id="BCV46645.1"/>
    </source>
</evidence>
<reference evidence="4" key="1">
    <citation type="submission" date="2021-05" db="EMBL/GenBank/DDBJ databases">
        <title>Molecular characterization for Shewanella algae harboring chromosomal blaOXA-55-like strains isolated from clinical and environment sample.</title>
        <authorList>
            <person name="Ohama Y."/>
            <person name="Aoki K."/>
            <person name="Harada S."/>
            <person name="Moriya K."/>
            <person name="Ishii Y."/>
            <person name="Tateda K."/>
        </authorList>
    </citation>
    <scope>NUCLEOTIDE SEQUENCE</scope>
    <source>
        <strain evidence="4">TUM17379</strain>
    </source>
</reference>
<feature type="domain" description="NADH:flavin oxidoreductase/NADH oxidase N-terminal" evidence="3">
    <location>
        <begin position="16"/>
        <end position="330"/>
    </location>
</feature>
<dbReference type="Pfam" id="PF00724">
    <property type="entry name" value="Oxidored_FMN"/>
    <property type="match status" value="1"/>
</dbReference>
<keyword evidence="1" id="KW-0285">Flavoprotein</keyword>
<organism evidence="4 5">
    <name type="scientific">Shewanella algae</name>
    <dbReference type="NCBI Taxonomy" id="38313"/>
    <lineage>
        <taxon>Bacteria</taxon>
        <taxon>Pseudomonadati</taxon>
        <taxon>Pseudomonadota</taxon>
        <taxon>Gammaproteobacteria</taxon>
        <taxon>Alteromonadales</taxon>
        <taxon>Shewanellaceae</taxon>
        <taxon>Shewanella</taxon>
    </lineage>
</organism>
<dbReference type="EMBL" id="AP024613">
    <property type="protein sequence ID" value="BCV46645.1"/>
    <property type="molecule type" value="Genomic_DNA"/>
</dbReference>
<evidence type="ECO:0000256" key="2">
    <source>
        <dbReference type="ARBA" id="ARBA00023002"/>
    </source>
</evidence>
<keyword evidence="2" id="KW-0560">Oxidoreductase</keyword>
<accession>A0AAD1KCM6</accession>
<evidence type="ECO:0000256" key="1">
    <source>
        <dbReference type="ARBA" id="ARBA00022630"/>
    </source>
</evidence>
<dbReference type="InterPro" id="IPR001155">
    <property type="entry name" value="OxRdtase_FMN_N"/>
</dbReference>
<dbReference type="PANTHER" id="PTHR43656:SF2">
    <property type="entry name" value="BINDING OXIDOREDUCTASE, PUTATIVE (AFU_ORTHOLOGUE AFUA_2G08260)-RELATED"/>
    <property type="match status" value="1"/>
</dbReference>
<dbReference type="GO" id="GO:0010181">
    <property type="term" value="F:FMN binding"/>
    <property type="evidence" value="ECO:0007669"/>
    <property type="project" value="InterPro"/>
</dbReference>
<dbReference type="Proteomes" id="UP000825078">
    <property type="component" value="Chromosome"/>
</dbReference>